<protein>
    <recommendedName>
        <fullName evidence="8">ABC transporter domain-containing protein</fullName>
    </recommendedName>
</protein>
<comment type="subcellular location">
    <subcellularLocation>
        <location evidence="1">Cell membrane</location>
        <topology evidence="1">Peripheral membrane protein</topology>
    </subcellularLocation>
</comment>
<dbReference type="InterPro" id="IPR027417">
    <property type="entry name" value="P-loop_NTPase"/>
</dbReference>
<dbReference type="InterPro" id="IPR013563">
    <property type="entry name" value="Oligopep_ABC_C"/>
</dbReference>
<dbReference type="PANTHER" id="PTHR43297:SF2">
    <property type="entry name" value="DIPEPTIDE TRANSPORT ATP-BINDING PROTEIN DPPD"/>
    <property type="match status" value="1"/>
</dbReference>
<evidence type="ECO:0000256" key="4">
    <source>
        <dbReference type="ARBA" id="ARBA00022741"/>
    </source>
</evidence>
<dbReference type="InterPro" id="IPR050388">
    <property type="entry name" value="ABC_Ni/Peptide_Import"/>
</dbReference>
<evidence type="ECO:0000256" key="5">
    <source>
        <dbReference type="ARBA" id="ARBA00022840"/>
    </source>
</evidence>
<dbReference type="CDD" id="cd03257">
    <property type="entry name" value="ABC_NikE_OppD_transporters"/>
    <property type="match status" value="1"/>
</dbReference>
<dbReference type="Gene3D" id="3.40.50.300">
    <property type="entry name" value="P-loop containing nucleotide triphosphate hydrolases"/>
    <property type="match status" value="1"/>
</dbReference>
<dbReference type="EMBL" id="LAZR01000091">
    <property type="protein sequence ID" value="KKN92841.1"/>
    <property type="molecule type" value="Genomic_DNA"/>
</dbReference>
<dbReference type="NCBIfam" id="TIGR01727">
    <property type="entry name" value="oligo_HPY"/>
    <property type="match status" value="1"/>
</dbReference>
<evidence type="ECO:0000313" key="9">
    <source>
        <dbReference type="EMBL" id="KKN92841.1"/>
    </source>
</evidence>
<comment type="caution">
    <text evidence="9">The sequence shown here is derived from an EMBL/GenBank/DDBJ whole genome shotgun (WGS) entry which is preliminary data.</text>
</comment>
<dbReference type="GO" id="GO:0005886">
    <property type="term" value="C:plasma membrane"/>
    <property type="evidence" value="ECO:0007669"/>
    <property type="project" value="UniProtKB-SubCell"/>
</dbReference>
<evidence type="ECO:0000256" key="6">
    <source>
        <dbReference type="ARBA" id="ARBA00023136"/>
    </source>
</evidence>
<gene>
    <name evidence="9" type="ORF">LCGC14_0203690</name>
</gene>
<reference evidence="9" key="1">
    <citation type="journal article" date="2015" name="Nature">
        <title>Complex archaea that bridge the gap between prokaryotes and eukaryotes.</title>
        <authorList>
            <person name="Spang A."/>
            <person name="Saw J.H."/>
            <person name="Jorgensen S.L."/>
            <person name="Zaremba-Niedzwiedzka K."/>
            <person name="Martijn J."/>
            <person name="Lind A.E."/>
            <person name="van Eijk R."/>
            <person name="Schleper C."/>
            <person name="Guy L."/>
            <person name="Ettema T.J."/>
        </authorList>
    </citation>
    <scope>NUCLEOTIDE SEQUENCE</scope>
</reference>
<evidence type="ECO:0000256" key="1">
    <source>
        <dbReference type="ARBA" id="ARBA00004202"/>
    </source>
</evidence>
<dbReference type="GO" id="GO:0015833">
    <property type="term" value="P:peptide transport"/>
    <property type="evidence" value="ECO:0007669"/>
    <property type="project" value="InterPro"/>
</dbReference>
<dbReference type="SUPFAM" id="SSF52540">
    <property type="entry name" value="P-loop containing nucleoside triphosphate hydrolases"/>
    <property type="match status" value="1"/>
</dbReference>
<keyword evidence="5" id="KW-0067">ATP-binding</keyword>
<dbReference type="PROSITE" id="PS00211">
    <property type="entry name" value="ABC_TRANSPORTER_1"/>
    <property type="match status" value="1"/>
</dbReference>
<evidence type="ECO:0000256" key="7">
    <source>
        <dbReference type="SAM" id="MobiDB-lite"/>
    </source>
</evidence>
<feature type="region of interest" description="Disordered" evidence="7">
    <location>
        <begin position="334"/>
        <end position="353"/>
    </location>
</feature>
<dbReference type="Pfam" id="PF00005">
    <property type="entry name" value="ABC_tran"/>
    <property type="match status" value="1"/>
</dbReference>
<dbReference type="FunFam" id="3.40.50.300:FF:000016">
    <property type="entry name" value="Oligopeptide ABC transporter ATP-binding component"/>
    <property type="match status" value="1"/>
</dbReference>
<evidence type="ECO:0000259" key="8">
    <source>
        <dbReference type="PROSITE" id="PS50893"/>
    </source>
</evidence>
<dbReference type="Pfam" id="PF08352">
    <property type="entry name" value="oligo_HPY"/>
    <property type="match status" value="1"/>
</dbReference>
<feature type="domain" description="ABC transporter" evidence="8">
    <location>
        <begin position="9"/>
        <end position="259"/>
    </location>
</feature>
<dbReference type="InterPro" id="IPR017871">
    <property type="entry name" value="ABC_transporter-like_CS"/>
</dbReference>
<sequence>MTAGPTPLLRVRDLRTAFRTEDGLVRAVDGVSFAVGPQQTFALVGESGCGKSVTAYSILRLLPAAGRVDGGSVELAGQDLLPLSQRRMRAVRGAKISMIFQEPASALNPVFTVGRQIVEAIRLHRRVGPAKARDIAVGLLEKVGIPSPADRFDDYPHQLSGGMRQRVMIAMALSCQPQLLIADEPTTALDVTIQAQILDLLASIQADAGLSILLITHDLAVVAQLADAVAVMYAGKLVELADVHTLFARPLHPYTQGLFRSLPRLGQCIARLETIPGSVPDPLALPTGCTFHPRCPIGRDDPRCQQQSPDLREIAPSHWCACWHCDNYEQAKPTDPSQHVLGNENLRTNSRDR</sequence>
<keyword evidence="4" id="KW-0547">Nucleotide-binding</keyword>
<evidence type="ECO:0000256" key="3">
    <source>
        <dbReference type="ARBA" id="ARBA00022475"/>
    </source>
</evidence>
<keyword evidence="3" id="KW-1003">Cell membrane</keyword>
<accession>A0A0F9X237</accession>
<keyword evidence="2" id="KW-0813">Transport</keyword>
<keyword evidence="6" id="KW-0472">Membrane</keyword>
<proteinExistence type="predicted"/>
<dbReference type="AlphaFoldDB" id="A0A0F9X237"/>
<organism evidence="9">
    <name type="scientific">marine sediment metagenome</name>
    <dbReference type="NCBI Taxonomy" id="412755"/>
    <lineage>
        <taxon>unclassified sequences</taxon>
        <taxon>metagenomes</taxon>
        <taxon>ecological metagenomes</taxon>
    </lineage>
</organism>
<dbReference type="SMART" id="SM00382">
    <property type="entry name" value="AAA"/>
    <property type="match status" value="1"/>
</dbReference>
<dbReference type="InterPro" id="IPR003439">
    <property type="entry name" value="ABC_transporter-like_ATP-bd"/>
</dbReference>
<dbReference type="InterPro" id="IPR003593">
    <property type="entry name" value="AAA+_ATPase"/>
</dbReference>
<dbReference type="PROSITE" id="PS50893">
    <property type="entry name" value="ABC_TRANSPORTER_2"/>
    <property type="match status" value="1"/>
</dbReference>
<name>A0A0F9X237_9ZZZZ</name>
<dbReference type="PANTHER" id="PTHR43297">
    <property type="entry name" value="OLIGOPEPTIDE TRANSPORT ATP-BINDING PROTEIN APPD"/>
    <property type="match status" value="1"/>
</dbReference>
<dbReference type="GO" id="GO:0016887">
    <property type="term" value="F:ATP hydrolysis activity"/>
    <property type="evidence" value="ECO:0007669"/>
    <property type="project" value="InterPro"/>
</dbReference>
<dbReference type="GO" id="GO:0005524">
    <property type="term" value="F:ATP binding"/>
    <property type="evidence" value="ECO:0007669"/>
    <property type="project" value="UniProtKB-KW"/>
</dbReference>
<evidence type="ECO:0000256" key="2">
    <source>
        <dbReference type="ARBA" id="ARBA00022448"/>
    </source>
</evidence>